<dbReference type="PROSITE" id="PS51387">
    <property type="entry name" value="FAD_PCMH"/>
    <property type="match status" value="1"/>
</dbReference>
<dbReference type="SUPFAM" id="SSF56176">
    <property type="entry name" value="FAD-binding/transporter-associated domain-like"/>
    <property type="match status" value="1"/>
</dbReference>
<evidence type="ECO:0000259" key="2">
    <source>
        <dbReference type="PROSITE" id="PS51387"/>
    </source>
</evidence>
<dbReference type="InterPro" id="IPR006094">
    <property type="entry name" value="Oxid_FAD_bind_N"/>
</dbReference>
<comment type="caution">
    <text evidence="3">The sequence shown here is derived from an EMBL/GenBank/DDBJ whole genome shotgun (WGS) entry which is preliminary data.</text>
</comment>
<evidence type="ECO:0000313" key="3">
    <source>
        <dbReference type="EMBL" id="GHD61786.1"/>
    </source>
</evidence>
<gene>
    <name evidence="3" type="ORF">GCM10017083_49620</name>
</gene>
<dbReference type="Gene3D" id="3.30.465.10">
    <property type="match status" value="1"/>
</dbReference>
<dbReference type="Pfam" id="PF01565">
    <property type="entry name" value="FAD_binding_4"/>
    <property type="match status" value="1"/>
</dbReference>
<feature type="domain" description="FAD-binding PCMH-type" evidence="2">
    <location>
        <begin position="18"/>
        <end position="190"/>
    </location>
</feature>
<keyword evidence="4" id="KW-1185">Reference proteome</keyword>
<dbReference type="InterPro" id="IPR036318">
    <property type="entry name" value="FAD-bd_PCMH-like_sf"/>
</dbReference>
<dbReference type="Proteomes" id="UP000630353">
    <property type="component" value="Unassembled WGS sequence"/>
</dbReference>
<accession>A0A918XWN6</accession>
<dbReference type="EMBL" id="BMZS01000013">
    <property type="protein sequence ID" value="GHD61786.1"/>
    <property type="molecule type" value="Genomic_DNA"/>
</dbReference>
<evidence type="ECO:0000313" key="4">
    <source>
        <dbReference type="Proteomes" id="UP000630353"/>
    </source>
</evidence>
<keyword evidence="1" id="KW-0285">Flavoprotein</keyword>
<proteinExistence type="predicted"/>
<dbReference type="PANTHER" id="PTHR43762">
    <property type="entry name" value="L-GULONOLACTONE OXIDASE"/>
    <property type="match status" value="1"/>
</dbReference>
<dbReference type="InterPro" id="IPR010031">
    <property type="entry name" value="FAD_lactone_oxidase-like"/>
</dbReference>
<dbReference type="RefSeq" id="WP_189994778.1">
    <property type="nucleotide sequence ID" value="NZ_BMZS01000013.1"/>
</dbReference>
<name>A0A918XWN6_9PROT</name>
<keyword evidence="1" id="KW-0274">FAD</keyword>
<dbReference type="GO" id="GO:0016899">
    <property type="term" value="F:oxidoreductase activity, acting on the CH-OH group of donors, oxygen as acceptor"/>
    <property type="evidence" value="ECO:0007669"/>
    <property type="project" value="InterPro"/>
</dbReference>
<sequence length="445" mass="48075">MSGASARDDDGVLAWGRVHRGRHRVAAPVWPGELEEAARASAGEGGATLARGLGRSYGDSGLNLGGGLVDMTGLDRAIAFDRAAGVLRADAGMSLDAVLRLCVPAGWFLPVTPGTKFVTLGGAVANDVHGKNHHVAGSFGRHVRRLGLWRSDRGLVECGPDAEPELFAATVGGLGLTGIVLWVELALLRIGSAAMTVRNDRFEGLEDFFRLSDESADWPYTVAWVDTLATGENLGRGVFSRGRHAGHGPLTPHRAGGPAVPVDAPGFLLNRWTVGAFNRLYYTKPGSAFRGEQPYDPFFYPLDRLRHWNRLYGPRGFYQWQGVVPPATARDAVQVLLDRIARSGEASFLAVLKNFGDAASPGLLSFPMAGTTLALDFPNRGGRTLALLGDLDRVVAEAGGRLYPAKDGRLPAAEFRRGYPAWRDLEDRRDPMLLSSFWRRVSQDR</sequence>
<organism evidence="3 4">
    <name type="scientific">Thalassobaculum fulvum</name>
    <dbReference type="NCBI Taxonomy" id="1633335"/>
    <lineage>
        <taxon>Bacteria</taxon>
        <taxon>Pseudomonadati</taxon>
        <taxon>Pseudomonadota</taxon>
        <taxon>Alphaproteobacteria</taxon>
        <taxon>Rhodospirillales</taxon>
        <taxon>Thalassobaculaceae</taxon>
        <taxon>Thalassobaculum</taxon>
    </lineage>
</organism>
<protein>
    <submittedName>
        <fullName evidence="3">FAD-linked oxidase</fullName>
    </submittedName>
</protein>
<reference evidence="3" key="1">
    <citation type="journal article" date="2014" name="Int. J. Syst. Evol. Microbiol.">
        <title>Complete genome sequence of Corynebacterium casei LMG S-19264T (=DSM 44701T), isolated from a smear-ripened cheese.</title>
        <authorList>
            <consortium name="US DOE Joint Genome Institute (JGI-PGF)"/>
            <person name="Walter F."/>
            <person name="Albersmeier A."/>
            <person name="Kalinowski J."/>
            <person name="Ruckert C."/>
        </authorList>
    </citation>
    <scope>NUCLEOTIDE SEQUENCE</scope>
    <source>
        <strain evidence="3">KCTC 42651</strain>
    </source>
</reference>
<dbReference type="PANTHER" id="PTHR43762:SF1">
    <property type="entry name" value="D-ARABINONO-1,4-LACTONE OXIDASE"/>
    <property type="match status" value="1"/>
</dbReference>
<dbReference type="GO" id="GO:0071949">
    <property type="term" value="F:FAD binding"/>
    <property type="evidence" value="ECO:0007669"/>
    <property type="project" value="InterPro"/>
</dbReference>
<dbReference type="InterPro" id="IPR016169">
    <property type="entry name" value="FAD-bd_PCMH_sub2"/>
</dbReference>
<dbReference type="AlphaFoldDB" id="A0A918XWN6"/>
<reference evidence="3" key="2">
    <citation type="submission" date="2020-09" db="EMBL/GenBank/DDBJ databases">
        <authorList>
            <person name="Sun Q."/>
            <person name="Kim S."/>
        </authorList>
    </citation>
    <scope>NUCLEOTIDE SEQUENCE</scope>
    <source>
        <strain evidence="3">KCTC 42651</strain>
    </source>
</reference>
<evidence type="ECO:0000256" key="1">
    <source>
        <dbReference type="ARBA" id="ARBA00022827"/>
    </source>
</evidence>
<dbReference type="InterPro" id="IPR016166">
    <property type="entry name" value="FAD-bd_PCMH"/>
</dbReference>